<keyword evidence="3" id="KW-1185">Reference proteome</keyword>
<gene>
    <name evidence="2" type="ORF">RRG08_021714</name>
</gene>
<feature type="chain" id="PRO_5042172570" description="Secreted protein" evidence="1">
    <location>
        <begin position="23"/>
        <end position="133"/>
    </location>
</feature>
<accession>A0AAE0ZZP4</accession>
<organism evidence="2 3">
    <name type="scientific">Elysia crispata</name>
    <name type="common">lettuce slug</name>
    <dbReference type="NCBI Taxonomy" id="231223"/>
    <lineage>
        <taxon>Eukaryota</taxon>
        <taxon>Metazoa</taxon>
        <taxon>Spiralia</taxon>
        <taxon>Lophotrochozoa</taxon>
        <taxon>Mollusca</taxon>
        <taxon>Gastropoda</taxon>
        <taxon>Heterobranchia</taxon>
        <taxon>Euthyneura</taxon>
        <taxon>Panpulmonata</taxon>
        <taxon>Sacoglossa</taxon>
        <taxon>Placobranchoidea</taxon>
        <taxon>Plakobranchidae</taxon>
        <taxon>Elysia</taxon>
    </lineage>
</organism>
<proteinExistence type="predicted"/>
<dbReference type="AlphaFoldDB" id="A0AAE0ZZP4"/>
<protein>
    <recommendedName>
        <fullName evidence="4">Secreted protein</fullName>
    </recommendedName>
</protein>
<feature type="signal peptide" evidence="1">
    <location>
        <begin position="1"/>
        <end position="22"/>
    </location>
</feature>
<name>A0AAE0ZZP4_9GAST</name>
<dbReference type="EMBL" id="JAWDGP010003066">
    <property type="protein sequence ID" value="KAK3777597.1"/>
    <property type="molecule type" value="Genomic_DNA"/>
</dbReference>
<dbReference type="Proteomes" id="UP001283361">
    <property type="component" value="Unassembled WGS sequence"/>
</dbReference>
<reference evidence="2" key="1">
    <citation type="journal article" date="2023" name="G3 (Bethesda)">
        <title>A reference genome for the long-term kleptoplast-retaining sea slug Elysia crispata morphotype clarki.</title>
        <authorList>
            <person name="Eastman K.E."/>
            <person name="Pendleton A.L."/>
            <person name="Shaikh M.A."/>
            <person name="Suttiyut T."/>
            <person name="Ogas R."/>
            <person name="Tomko P."/>
            <person name="Gavelis G."/>
            <person name="Widhalm J.R."/>
            <person name="Wisecaver J.H."/>
        </authorList>
    </citation>
    <scope>NUCLEOTIDE SEQUENCE</scope>
    <source>
        <strain evidence="2">ECLA1</strain>
    </source>
</reference>
<evidence type="ECO:0000313" key="3">
    <source>
        <dbReference type="Proteomes" id="UP001283361"/>
    </source>
</evidence>
<comment type="caution">
    <text evidence="2">The sequence shown here is derived from an EMBL/GenBank/DDBJ whole genome shotgun (WGS) entry which is preliminary data.</text>
</comment>
<evidence type="ECO:0008006" key="4">
    <source>
        <dbReference type="Google" id="ProtNLM"/>
    </source>
</evidence>
<sequence>MITHAVAGSVVVVAAVVVDANAATQVAATSISVGHASRVLTNRGRGVGAAKCAPVEGQMNWMELVISTPEILASVRSCRGNVTAGRLRKFTRFDEITNDFQISLDANSLSGFGLFQLSFKFVLFSQPFICFFL</sequence>
<evidence type="ECO:0000313" key="2">
    <source>
        <dbReference type="EMBL" id="KAK3777597.1"/>
    </source>
</evidence>
<evidence type="ECO:0000256" key="1">
    <source>
        <dbReference type="SAM" id="SignalP"/>
    </source>
</evidence>
<keyword evidence="1" id="KW-0732">Signal</keyword>